<sequence length="692" mass="80068">MMKHFFLVFFLYFITATSQNQHVIDSLEIIINTSSDNKVIVDSYNELAWLFTDFDPKKAFNYAKKAELFSDSISYENGYIDSQVRIGDVYIEQYKYEEAEQIFLEVLKLEIKRDYNYGIGRAYNQLSLIYRDIEDFVRSSSFGEKALAYFKRDNNEYAIGIAFNNLGYSYLKQDKLDKALTFLLEGLAIGKKNGNQSMIADSFLNLGLLYNELNDYDRALDYFRKGEKIAKNNQLILINFYNNIGVAYFEKGNDSLALINYNLVLDLHKEYKTDGSDSEIYNNLGNVYYIRNNLDKALENYTKSLNISKKNGLKNTKAEVYNNLGNIFFKKDQKQKALEYYLKAEDIAIKTENDNLSLQILENIKNVHQDLGNTSKSNEYINRLLEFKTKSAKRLKKLLQIRTNFDAAQKRIDLLKKDKEIISVENERKQTYIYSLVAISLLLLLLFFASKKASKEKQRAQASEIRRQEIEKSLKNQELKSINTMLEGQEKERQRIAKDLHDSIGNTLSMVKLHFETVEENIEKFKNSANEEYKKAIELLDKACNDVRKISREMDSGVLGNFGLIAALEDLKEILESSNKIKVELNIYGLVERLDNNIEITIYRIFQELISNILKYANAKNIILQLLERDDKLLIYVEDDGIGFNFEESRGKGMGLKNIEARVESLNGTFQVDSESNNGAFVSIEIPIKEEI</sequence>
<keyword evidence="16" id="KW-0411">Iron-sulfur</keyword>
<dbReference type="Pfam" id="PF13181">
    <property type="entry name" value="TPR_8"/>
    <property type="match status" value="2"/>
</dbReference>
<keyword evidence="20" id="KW-0472">Membrane</keyword>
<feature type="transmembrane region" description="Helical" evidence="20">
    <location>
        <begin position="432"/>
        <end position="449"/>
    </location>
</feature>
<organism evidence="22 23">
    <name type="scientific">Kordia periserrulae</name>
    <dbReference type="NCBI Taxonomy" id="701523"/>
    <lineage>
        <taxon>Bacteria</taxon>
        <taxon>Pseudomonadati</taxon>
        <taxon>Bacteroidota</taxon>
        <taxon>Flavobacteriia</taxon>
        <taxon>Flavobacteriales</taxon>
        <taxon>Flavobacteriaceae</taxon>
        <taxon>Kordia</taxon>
    </lineage>
</organism>
<keyword evidence="13" id="KW-0067">ATP-binding</keyword>
<evidence type="ECO:0000256" key="16">
    <source>
        <dbReference type="ARBA" id="ARBA00023014"/>
    </source>
</evidence>
<gene>
    <name evidence="22" type="ORF">C8N46_105250</name>
</gene>
<keyword evidence="20" id="KW-0812">Transmembrane</keyword>
<evidence type="ECO:0000256" key="15">
    <source>
        <dbReference type="ARBA" id="ARBA00023012"/>
    </source>
</evidence>
<dbReference type="EMBL" id="QBKT01000005">
    <property type="protein sequence ID" value="PTX61094.1"/>
    <property type="molecule type" value="Genomic_DNA"/>
</dbReference>
<dbReference type="GO" id="GO:0046983">
    <property type="term" value="F:protein dimerization activity"/>
    <property type="evidence" value="ECO:0007669"/>
    <property type="project" value="InterPro"/>
</dbReference>
<feature type="repeat" description="TPR" evidence="19">
    <location>
        <begin position="278"/>
        <end position="311"/>
    </location>
</feature>
<dbReference type="InterPro" id="IPR003594">
    <property type="entry name" value="HATPase_dom"/>
</dbReference>
<evidence type="ECO:0000256" key="12">
    <source>
        <dbReference type="ARBA" id="ARBA00022777"/>
    </source>
</evidence>
<dbReference type="OrthoDB" id="9778366at2"/>
<dbReference type="GO" id="GO:0046872">
    <property type="term" value="F:metal ion binding"/>
    <property type="evidence" value="ECO:0007669"/>
    <property type="project" value="UniProtKB-KW"/>
</dbReference>
<evidence type="ECO:0000256" key="13">
    <source>
        <dbReference type="ARBA" id="ARBA00022840"/>
    </source>
</evidence>
<dbReference type="GO" id="GO:0005524">
    <property type="term" value="F:ATP binding"/>
    <property type="evidence" value="ECO:0007669"/>
    <property type="project" value="UniProtKB-KW"/>
</dbReference>
<evidence type="ECO:0000256" key="9">
    <source>
        <dbReference type="ARBA" id="ARBA00022679"/>
    </source>
</evidence>
<dbReference type="InterPro" id="IPR019734">
    <property type="entry name" value="TPR_rpt"/>
</dbReference>
<reference evidence="22 23" key="1">
    <citation type="submission" date="2018-04" db="EMBL/GenBank/DDBJ databases">
        <title>Genomic Encyclopedia of Archaeal and Bacterial Type Strains, Phase II (KMG-II): from individual species to whole genera.</title>
        <authorList>
            <person name="Goeker M."/>
        </authorList>
    </citation>
    <scope>NUCLEOTIDE SEQUENCE [LARGE SCALE GENOMIC DNA]</scope>
    <source>
        <strain evidence="22 23">DSM 25731</strain>
    </source>
</reference>
<evidence type="ECO:0000256" key="20">
    <source>
        <dbReference type="SAM" id="Phobius"/>
    </source>
</evidence>
<evidence type="ECO:0000259" key="21">
    <source>
        <dbReference type="PROSITE" id="PS50109"/>
    </source>
</evidence>
<evidence type="ECO:0000256" key="4">
    <source>
        <dbReference type="ARBA" id="ARBA00012438"/>
    </source>
</evidence>
<dbReference type="SUPFAM" id="SSF55874">
    <property type="entry name" value="ATPase domain of HSP90 chaperone/DNA topoisomerase II/histidine kinase"/>
    <property type="match status" value="1"/>
</dbReference>
<dbReference type="InterPro" id="IPR050482">
    <property type="entry name" value="Sensor_HK_TwoCompSys"/>
</dbReference>
<dbReference type="GO" id="GO:0051539">
    <property type="term" value="F:4 iron, 4 sulfur cluster binding"/>
    <property type="evidence" value="ECO:0007669"/>
    <property type="project" value="UniProtKB-KW"/>
</dbReference>
<comment type="function">
    <text evidence="17">Member of the two-component regulatory system NreB/NreC involved in the control of dissimilatory nitrate/nitrite reduction in response to oxygen. NreB functions as a direct oxygen sensor histidine kinase which is autophosphorylated, in the absence of oxygen, probably at the conserved histidine residue, and transfers its phosphate group probably to a conserved aspartate residue of NreC. NreB/NreC activates the expression of the nitrate (narGHJI) and nitrite (nir) reductase operons, as well as the putative nitrate transporter gene narT.</text>
</comment>
<evidence type="ECO:0000256" key="7">
    <source>
        <dbReference type="ARBA" id="ARBA00022490"/>
    </source>
</evidence>
<dbReference type="Pfam" id="PF13424">
    <property type="entry name" value="TPR_12"/>
    <property type="match status" value="2"/>
</dbReference>
<keyword evidence="23" id="KW-1185">Reference proteome</keyword>
<evidence type="ECO:0000256" key="3">
    <source>
        <dbReference type="ARBA" id="ARBA00004496"/>
    </source>
</evidence>
<evidence type="ECO:0000256" key="5">
    <source>
        <dbReference type="ARBA" id="ARBA00017322"/>
    </source>
</evidence>
<keyword evidence="7" id="KW-0963">Cytoplasm</keyword>
<feature type="repeat" description="TPR" evidence="19">
    <location>
        <begin position="318"/>
        <end position="351"/>
    </location>
</feature>
<keyword evidence="12" id="KW-0418">Kinase</keyword>
<dbReference type="Gene3D" id="1.20.5.1930">
    <property type="match status" value="1"/>
</dbReference>
<dbReference type="CDD" id="cd16917">
    <property type="entry name" value="HATPase_UhpB-NarQ-NarX-like"/>
    <property type="match status" value="1"/>
</dbReference>
<evidence type="ECO:0000256" key="6">
    <source>
        <dbReference type="ARBA" id="ARBA00022485"/>
    </source>
</evidence>
<dbReference type="InterPro" id="IPR011990">
    <property type="entry name" value="TPR-like_helical_dom_sf"/>
</dbReference>
<comment type="subcellular location">
    <subcellularLocation>
        <location evidence="3">Cytoplasm</location>
    </subcellularLocation>
</comment>
<evidence type="ECO:0000256" key="19">
    <source>
        <dbReference type="PROSITE-ProRule" id="PRU00339"/>
    </source>
</evidence>
<feature type="domain" description="Histidine kinase" evidence="21">
    <location>
        <begin position="499"/>
        <end position="690"/>
    </location>
</feature>
<dbReference type="InterPro" id="IPR004358">
    <property type="entry name" value="Sig_transdc_His_kin-like_C"/>
</dbReference>
<evidence type="ECO:0000256" key="14">
    <source>
        <dbReference type="ARBA" id="ARBA00023004"/>
    </source>
</evidence>
<dbReference type="EC" id="2.7.13.3" evidence="4"/>
<dbReference type="PANTHER" id="PTHR24421">
    <property type="entry name" value="NITRATE/NITRITE SENSOR PROTEIN NARX-RELATED"/>
    <property type="match status" value="1"/>
</dbReference>
<evidence type="ECO:0000256" key="8">
    <source>
        <dbReference type="ARBA" id="ARBA00022553"/>
    </source>
</evidence>
<keyword evidence="20" id="KW-1133">Transmembrane helix</keyword>
<dbReference type="PANTHER" id="PTHR24421:SF10">
    <property type="entry name" value="NITRATE_NITRITE SENSOR PROTEIN NARQ"/>
    <property type="match status" value="1"/>
</dbReference>
<dbReference type="PRINTS" id="PR00344">
    <property type="entry name" value="BCTRLSENSOR"/>
</dbReference>
<dbReference type="RefSeq" id="WP_108115205.1">
    <property type="nucleotide sequence ID" value="NZ_QBKT01000005.1"/>
</dbReference>
<protein>
    <recommendedName>
        <fullName evidence="5">Oxygen sensor histidine kinase NreB</fullName>
        <ecNumber evidence="4">2.7.13.3</ecNumber>
    </recommendedName>
    <alternativeName>
        <fullName evidence="18">Nitrogen regulation protein B</fullName>
    </alternativeName>
</protein>
<proteinExistence type="predicted"/>
<dbReference type="PROSITE" id="PS50293">
    <property type="entry name" value="TPR_REGION"/>
    <property type="match status" value="2"/>
</dbReference>
<evidence type="ECO:0000256" key="11">
    <source>
        <dbReference type="ARBA" id="ARBA00022741"/>
    </source>
</evidence>
<keyword evidence="15" id="KW-0902">Two-component regulatory system</keyword>
<evidence type="ECO:0000256" key="2">
    <source>
        <dbReference type="ARBA" id="ARBA00001966"/>
    </source>
</evidence>
<evidence type="ECO:0000313" key="23">
    <source>
        <dbReference type="Proteomes" id="UP000244090"/>
    </source>
</evidence>
<keyword evidence="19" id="KW-0802">TPR repeat</keyword>
<dbReference type="GO" id="GO:0000155">
    <property type="term" value="F:phosphorelay sensor kinase activity"/>
    <property type="evidence" value="ECO:0007669"/>
    <property type="project" value="InterPro"/>
</dbReference>
<comment type="catalytic activity">
    <reaction evidence="1">
        <text>ATP + protein L-histidine = ADP + protein N-phospho-L-histidine.</text>
        <dbReference type="EC" id="2.7.13.3"/>
    </reaction>
</comment>
<dbReference type="Proteomes" id="UP000244090">
    <property type="component" value="Unassembled WGS sequence"/>
</dbReference>
<dbReference type="InterPro" id="IPR036890">
    <property type="entry name" value="HATPase_C_sf"/>
</dbReference>
<dbReference type="SMART" id="SM00028">
    <property type="entry name" value="TPR"/>
    <property type="match status" value="7"/>
</dbReference>
<dbReference type="GO" id="GO:0016020">
    <property type="term" value="C:membrane"/>
    <property type="evidence" value="ECO:0007669"/>
    <property type="project" value="InterPro"/>
</dbReference>
<feature type="repeat" description="TPR" evidence="19">
    <location>
        <begin position="200"/>
        <end position="233"/>
    </location>
</feature>
<dbReference type="GO" id="GO:0005737">
    <property type="term" value="C:cytoplasm"/>
    <property type="evidence" value="ECO:0007669"/>
    <property type="project" value="UniProtKB-SubCell"/>
</dbReference>
<feature type="repeat" description="TPR" evidence="19">
    <location>
        <begin position="80"/>
        <end position="113"/>
    </location>
</feature>
<keyword evidence="11" id="KW-0547">Nucleotide-binding</keyword>
<keyword evidence="14" id="KW-0408">Iron</keyword>
<keyword evidence="9" id="KW-0808">Transferase</keyword>
<dbReference type="SUPFAM" id="SSF48452">
    <property type="entry name" value="TPR-like"/>
    <property type="match status" value="3"/>
</dbReference>
<dbReference type="Gene3D" id="3.30.565.10">
    <property type="entry name" value="Histidine kinase-like ATPase, C-terminal domain"/>
    <property type="match status" value="1"/>
</dbReference>
<evidence type="ECO:0000313" key="22">
    <source>
        <dbReference type="EMBL" id="PTX61094.1"/>
    </source>
</evidence>
<comment type="caution">
    <text evidence="22">The sequence shown here is derived from an EMBL/GenBank/DDBJ whole genome shotgun (WGS) entry which is preliminary data.</text>
</comment>
<dbReference type="InterPro" id="IPR011712">
    <property type="entry name" value="Sig_transdc_His_kin_sub3_dim/P"/>
</dbReference>
<evidence type="ECO:0000256" key="18">
    <source>
        <dbReference type="ARBA" id="ARBA00030800"/>
    </source>
</evidence>
<keyword evidence="8" id="KW-0597">Phosphoprotein</keyword>
<dbReference type="SMART" id="SM00387">
    <property type="entry name" value="HATPase_c"/>
    <property type="match status" value="1"/>
</dbReference>
<comment type="cofactor">
    <cofactor evidence="2">
        <name>[4Fe-4S] cluster</name>
        <dbReference type="ChEBI" id="CHEBI:49883"/>
    </cofactor>
</comment>
<dbReference type="InterPro" id="IPR005467">
    <property type="entry name" value="His_kinase_dom"/>
</dbReference>
<evidence type="ECO:0000256" key="17">
    <source>
        <dbReference type="ARBA" id="ARBA00024827"/>
    </source>
</evidence>
<accession>A0A2T6BYC4</accession>
<evidence type="ECO:0000256" key="1">
    <source>
        <dbReference type="ARBA" id="ARBA00000085"/>
    </source>
</evidence>
<evidence type="ECO:0000256" key="10">
    <source>
        <dbReference type="ARBA" id="ARBA00022723"/>
    </source>
</evidence>
<dbReference type="AlphaFoldDB" id="A0A2T6BYC4"/>
<keyword evidence="10" id="KW-0479">Metal-binding</keyword>
<dbReference type="Pfam" id="PF02518">
    <property type="entry name" value="HATPase_c"/>
    <property type="match status" value="1"/>
</dbReference>
<dbReference type="Pfam" id="PF07730">
    <property type="entry name" value="HisKA_3"/>
    <property type="match status" value="1"/>
</dbReference>
<dbReference type="PROSITE" id="PS50109">
    <property type="entry name" value="HIS_KIN"/>
    <property type="match status" value="1"/>
</dbReference>
<name>A0A2T6BYC4_9FLAO</name>
<dbReference type="Gene3D" id="1.25.40.10">
    <property type="entry name" value="Tetratricopeptide repeat domain"/>
    <property type="match status" value="2"/>
</dbReference>
<dbReference type="PROSITE" id="PS50005">
    <property type="entry name" value="TPR"/>
    <property type="match status" value="4"/>
</dbReference>
<keyword evidence="6" id="KW-0004">4Fe-4S</keyword>